<feature type="signal peptide" evidence="1">
    <location>
        <begin position="1"/>
        <end position="25"/>
    </location>
</feature>
<name>A0A6N3I610_9FIRM</name>
<gene>
    <name evidence="2" type="ORF">CHLFYP18_03941</name>
</gene>
<proteinExistence type="predicted"/>
<organism evidence="2">
    <name type="scientific">Hungatella hathewayi</name>
    <dbReference type="NCBI Taxonomy" id="154046"/>
    <lineage>
        <taxon>Bacteria</taxon>
        <taxon>Bacillati</taxon>
        <taxon>Bacillota</taxon>
        <taxon>Clostridia</taxon>
        <taxon>Lachnospirales</taxon>
        <taxon>Lachnospiraceae</taxon>
        <taxon>Hungatella</taxon>
    </lineage>
</organism>
<keyword evidence="1" id="KW-0732">Signal</keyword>
<protein>
    <submittedName>
        <fullName evidence="2">Uncharacterized protein</fullName>
    </submittedName>
</protein>
<reference evidence="2" key="1">
    <citation type="submission" date="2019-11" db="EMBL/GenBank/DDBJ databases">
        <authorList>
            <person name="Feng L."/>
        </authorList>
    </citation>
    <scope>NUCLEOTIDE SEQUENCE</scope>
    <source>
        <strain evidence="2">ChathewayiLFYP18</strain>
    </source>
</reference>
<sequence>MNAKTKRMKRGTAMLLSMLMTFSSANLQTFAWGGGYEST</sequence>
<dbReference type="EMBL" id="CACRUH010000088">
    <property type="protein sequence ID" value="VYU83169.1"/>
    <property type="molecule type" value="Genomic_DNA"/>
</dbReference>
<feature type="chain" id="PRO_5027076013" evidence="1">
    <location>
        <begin position="26"/>
        <end position="39"/>
    </location>
</feature>
<dbReference type="AlphaFoldDB" id="A0A6N3I610"/>
<evidence type="ECO:0000313" key="2">
    <source>
        <dbReference type="EMBL" id="VYU83169.1"/>
    </source>
</evidence>
<accession>A0A6N3I610</accession>
<evidence type="ECO:0000256" key="1">
    <source>
        <dbReference type="SAM" id="SignalP"/>
    </source>
</evidence>